<evidence type="ECO:0000313" key="2">
    <source>
        <dbReference type="EMBL" id="BAP34773.1"/>
    </source>
</evidence>
<evidence type="ECO:0008006" key="3">
    <source>
        <dbReference type="Google" id="ProtNLM"/>
    </source>
</evidence>
<name>A0A077KV47_9ACTN</name>
<dbReference type="EMBL" id="AB767280">
    <property type="protein sequence ID" value="BAP34773.1"/>
    <property type="molecule type" value="Genomic_DNA"/>
</dbReference>
<evidence type="ECO:0000256" key="1">
    <source>
        <dbReference type="SAM" id="MobiDB-lite"/>
    </source>
</evidence>
<feature type="region of interest" description="Disordered" evidence="1">
    <location>
        <begin position="143"/>
        <end position="168"/>
    </location>
</feature>
<sequence>MSGIPALAALATPYQDTDADQLSFALGLPPLPALAVRDLTVGGIGVQLRLLGASHQVFAGPVTETVACLPGGAGGLPETAREIDGWTYRFSAEVRRHTREEFSHRVADVLRRTEAHPHALYGVFPGDPEAVTALVVDPVGAVDPAGPSGAGDTAGPGESGGPAALGAPGLSWQTWHTYPQSRRIVATRTRLEAR</sequence>
<reference evidence="2" key="1">
    <citation type="journal article" date="2013" name="J. Antibiot.">
        <title>Identification of the incednine biosynthetic gene cluster: characterization of novel beta-glutamate-beta-decarboxylase IdnL3.</title>
        <authorList>
            <person name="Takaishi M."/>
            <person name="Kudo F."/>
            <person name="Eguchi T."/>
        </authorList>
    </citation>
    <scope>NUCLEOTIDE SEQUENCE</scope>
    <source>
        <strain evidence="2">ML694-90F3</strain>
    </source>
</reference>
<protein>
    <recommendedName>
        <fullName evidence="3">DUF2617 domain-containing protein</fullName>
    </recommendedName>
</protein>
<feature type="compositionally biased region" description="Gly residues" evidence="1">
    <location>
        <begin position="148"/>
        <end position="160"/>
    </location>
</feature>
<dbReference type="AlphaFoldDB" id="A0A077KV47"/>
<proteinExistence type="predicted"/>
<dbReference type="Pfam" id="PF10936">
    <property type="entry name" value="DUF2617"/>
    <property type="match status" value="2"/>
</dbReference>
<accession>A0A077KV47</accession>
<dbReference type="InterPro" id="IPR024486">
    <property type="entry name" value="DUF2617"/>
</dbReference>
<organism evidence="2">
    <name type="scientific">Streptomyces sp. ML694-90F3</name>
    <dbReference type="NCBI Taxonomy" id="1265536"/>
    <lineage>
        <taxon>Bacteria</taxon>
        <taxon>Bacillati</taxon>
        <taxon>Actinomycetota</taxon>
        <taxon>Actinomycetes</taxon>
        <taxon>Kitasatosporales</taxon>
        <taxon>Streptomycetaceae</taxon>
        <taxon>Streptomyces</taxon>
    </lineage>
</organism>